<gene>
    <name evidence="1" type="ORF">ACX05_18980</name>
</gene>
<accession>A0AAW3IR83</accession>
<organism evidence="1 2">
    <name type="scientific">Vibrio parahaemolyticus</name>
    <dbReference type="NCBI Taxonomy" id="670"/>
    <lineage>
        <taxon>Bacteria</taxon>
        <taxon>Pseudomonadati</taxon>
        <taxon>Pseudomonadota</taxon>
        <taxon>Gammaproteobacteria</taxon>
        <taxon>Vibrionales</taxon>
        <taxon>Vibrionaceae</taxon>
        <taxon>Vibrio</taxon>
    </lineage>
</organism>
<protein>
    <submittedName>
        <fullName evidence="1">Uncharacterized protein</fullName>
    </submittedName>
</protein>
<dbReference type="Proteomes" id="UP000037697">
    <property type="component" value="Unassembled WGS sequence"/>
</dbReference>
<sequence>MAEWENPRYFDNSYSPDLEVTKLDLYRLLNQFLASKTLSELCNADGELNHAMYTLDPFFEVEATRILLSSAVIARVIDDKHKDLHQYNTKSGILIPNLNEPENTVDLNLREACNKIIHADTIRYDVEVEVQGMTQRYFNPYIYYYGSLGKKRWKATLNVVDYVKNYTDNIV</sequence>
<dbReference type="RefSeq" id="WP_029849319.1">
    <property type="nucleotide sequence ID" value="NZ_JAEPRY010000042.1"/>
</dbReference>
<dbReference type="EMBL" id="LIRS01000102">
    <property type="protein sequence ID" value="KOY28116.1"/>
    <property type="molecule type" value="Genomic_DNA"/>
</dbReference>
<evidence type="ECO:0000313" key="2">
    <source>
        <dbReference type="Proteomes" id="UP000037697"/>
    </source>
</evidence>
<reference evidence="1 2" key="1">
    <citation type="submission" date="2015-07" db="EMBL/GenBank/DDBJ databases">
        <title>Foodborne Vibrio parahaemolyticus Isolates.</title>
        <authorList>
            <person name="Ronholm J."/>
            <person name="Petronella N."/>
            <person name="Kenwell R."/>
            <person name="Banerjee S."/>
        </authorList>
    </citation>
    <scope>NUCLEOTIDE SEQUENCE [LARGE SCALE GENOMIC DNA]</scope>
    <source>
        <strain evidence="1 2">HS-06-05</strain>
    </source>
</reference>
<name>A0AAW3IR83_VIBPH</name>
<proteinExistence type="predicted"/>
<comment type="caution">
    <text evidence="1">The sequence shown here is derived from an EMBL/GenBank/DDBJ whole genome shotgun (WGS) entry which is preliminary data.</text>
</comment>
<evidence type="ECO:0000313" key="1">
    <source>
        <dbReference type="EMBL" id="KOY28116.1"/>
    </source>
</evidence>
<dbReference type="AlphaFoldDB" id="A0AAW3IR83"/>